<evidence type="ECO:0000256" key="1">
    <source>
        <dbReference type="SAM" id="Phobius"/>
    </source>
</evidence>
<evidence type="ECO:0000313" key="3">
    <source>
        <dbReference type="Proteomes" id="UP000297777"/>
    </source>
</evidence>
<dbReference type="AlphaFoldDB" id="A0A4Z1EMB9"/>
<evidence type="ECO:0000313" key="2">
    <source>
        <dbReference type="EMBL" id="TGO10107.1"/>
    </source>
</evidence>
<gene>
    <name evidence="2" type="ORF">BTUL_0144g00210</name>
</gene>
<reference evidence="2 3" key="1">
    <citation type="submission" date="2017-12" db="EMBL/GenBank/DDBJ databases">
        <title>Comparative genomics of Botrytis spp.</title>
        <authorList>
            <person name="Valero-Jimenez C.A."/>
            <person name="Tapia P."/>
            <person name="Veloso J."/>
            <person name="Silva-Moreno E."/>
            <person name="Staats M."/>
            <person name="Valdes J.H."/>
            <person name="Van Kan J.A.L."/>
        </authorList>
    </citation>
    <scope>NUCLEOTIDE SEQUENCE [LARGE SCALE GENOMIC DNA]</scope>
    <source>
        <strain evidence="2 3">Bt9001</strain>
    </source>
</reference>
<keyword evidence="1" id="KW-1133">Transmembrane helix</keyword>
<protein>
    <submittedName>
        <fullName evidence="2">Uncharacterized protein</fullName>
    </submittedName>
</protein>
<keyword evidence="1" id="KW-0472">Membrane</keyword>
<dbReference type="Proteomes" id="UP000297777">
    <property type="component" value="Unassembled WGS sequence"/>
</dbReference>
<organism evidence="2 3">
    <name type="scientific">Botrytis tulipae</name>
    <dbReference type="NCBI Taxonomy" id="87230"/>
    <lineage>
        <taxon>Eukaryota</taxon>
        <taxon>Fungi</taxon>
        <taxon>Dikarya</taxon>
        <taxon>Ascomycota</taxon>
        <taxon>Pezizomycotina</taxon>
        <taxon>Leotiomycetes</taxon>
        <taxon>Helotiales</taxon>
        <taxon>Sclerotiniaceae</taxon>
        <taxon>Botrytis</taxon>
    </lineage>
</organism>
<keyword evidence="1" id="KW-0812">Transmembrane</keyword>
<accession>A0A4Z1EMB9</accession>
<comment type="caution">
    <text evidence="2">The sequence shown here is derived from an EMBL/GenBank/DDBJ whole genome shotgun (WGS) entry which is preliminary data.</text>
</comment>
<feature type="transmembrane region" description="Helical" evidence="1">
    <location>
        <begin position="129"/>
        <end position="148"/>
    </location>
</feature>
<keyword evidence="3" id="KW-1185">Reference proteome</keyword>
<sequence>MADTNISNWSAFWLYVSQTFYNKVLQNATRNDFENFLQKILGIPSSFWEIVLLILLFLVVCVAILIVLKIIAAIGTIVSKIIQPISIPESLQPICTLASEGLRAFCTLASESLPPICTLASEVLKHACILMPVMLVTLTLVLVVLSNFTPIDVDKYFSKFIDFCFTPYKTPEQSMPPPLVNGY</sequence>
<name>A0A4Z1EMB9_9HELO</name>
<feature type="transmembrane region" description="Helical" evidence="1">
    <location>
        <begin position="50"/>
        <end position="78"/>
    </location>
</feature>
<dbReference type="OrthoDB" id="10626119at2759"/>
<dbReference type="EMBL" id="PQXH01000144">
    <property type="protein sequence ID" value="TGO10107.1"/>
    <property type="molecule type" value="Genomic_DNA"/>
</dbReference>
<proteinExistence type="predicted"/>